<sequence>MIKKIALACAVSFAAAAHAAPVTFNFIYQDAAGVGFNDATLGAQRKAALQLAGQTWGDMLVASYAGETINIAVSFNTASTSSSPVAGASTVGSVYANAGLDNKGNINTVYTAPLAEHLAGRNLNGSSADYTLTFSPNVPTYLGLDGQPGAGQFDFETYAQRGIAQVLGYAGNSRIYRGATTHADGAVKGGFYRAYDPATNSYPRYAGIYDTFVVDGNGTSLLAMTDAQRATALTSGSLYWTGANAVAANGGALVKLSVLAPNADGSIASNTLTTLDGSLNSLMSFPAYAGVSRPIDGLTVGMLKDMGWNIAAVPEPSTYAMLFAGLGIIGLTARRRLQS</sequence>
<dbReference type="EMBL" id="BAABLD010000015">
    <property type="protein sequence ID" value="GAA5169420.1"/>
    <property type="molecule type" value="Genomic_DNA"/>
</dbReference>
<proteinExistence type="predicted"/>
<dbReference type="Proteomes" id="UP001500547">
    <property type="component" value="Unassembled WGS sequence"/>
</dbReference>
<evidence type="ECO:0000313" key="4">
    <source>
        <dbReference type="Proteomes" id="UP001500547"/>
    </source>
</evidence>
<accession>A0ABP9QYP4</accession>
<protein>
    <recommendedName>
        <fullName evidence="2">Ice-binding protein C-terminal domain-containing protein</fullName>
    </recommendedName>
</protein>
<name>A0ABP9QYP4_9RHOO</name>
<feature type="chain" id="PRO_5047046150" description="Ice-binding protein C-terminal domain-containing protein" evidence="1">
    <location>
        <begin position="20"/>
        <end position="339"/>
    </location>
</feature>
<comment type="caution">
    <text evidence="3">The sequence shown here is derived from an EMBL/GenBank/DDBJ whole genome shotgun (WGS) entry which is preliminary data.</text>
</comment>
<evidence type="ECO:0000313" key="3">
    <source>
        <dbReference type="EMBL" id="GAA5169420.1"/>
    </source>
</evidence>
<keyword evidence="4" id="KW-1185">Reference proteome</keyword>
<keyword evidence="1" id="KW-0732">Signal</keyword>
<reference evidence="4" key="1">
    <citation type="journal article" date="2019" name="Int. J. Syst. Evol. Microbiol.">
        <title>The Global Catalogue of Microorganisms (GCM) 10K type strain sequencing project: providing services to taxonomists for standard genome sequencing and annotation.</title>
        <authorList>
            <consortium name="The Broad Institute Genomics Platform"/>
            <consortium name="The Broad Institute Genome Sequencing Center for Infectious Disease"/>
            <person name="Wu L."/>
            <person name="Ma J."/>
        </authorList>
    </citation>
    <scope>NUCLEOTIDE SEQUENCE [LARGE SCALE GENOMIC DNA]</scope>
    <source>
        <strain evidence="4">JCM 18715</strain>
    </source>
</reference>
<dbReference type="RefSeq" id="WP_345533996.1">
    <property type="nucleotide sequence ID" value="NZ_BAABLD010000015.1"/>
</dbReference>
<evidence type="ECO:0000259" key="2">
    <source>
        <dbReference type="Pfam" id="PF07589"/>
    </source>
</evidence>
<dbReference type="Pfam" id="PF07589">
    <property type="entry name" value="PEP-CTERM"/>
    <property type="match status" value="1"/>
</dbReference>
<gene>
    <name evidence="3" type="ORF">GCM10025770_30830</name>
</gene>
<dbReference type="InterPro" id="IPR013424">
    <property type="entry name" value="Ice-binding_C"/>
</dbReference>
<evidence type="ECO:0000256" key="1">
    <source>
        <dbReference type="SAM" id="SignalP"/>
    </source>
</evidence>
<organism evidence="3 4">
    <name type="scientific">Viridibacterium curvum</name>
    <dbReference type="NCBI Taxonomy" id="1101404"/>
    <lineage>
        <taxon>Bacteria</taxon>
        <taxon>Pseudomonadati</taxon>
        <taxon>Pseudomonadota</taxon>
        <taxon>Betaproteobacteria</taxon>
        <taxon>Rhodocyclales</taxon>
        <taxon>Rhodocyclaceae</taxon>
        <taxon>Viridibacterium</taxon>
    </lineage>
</organism>
<dbReference type="NCBIfam" id="TIGR02595">
    <property type="entry name" value="PEP_CTERM"/>
    <property type="match status" value="1"/>
</dbReference>
<feature type="signal peptide" evidence="1">
    <location>
        <begin position="1"/>
        <end position="19"/>
    </location>
</feature>
<feature type="domain" description="Ice-binding protein C-terminal" evidence="2">
    <location>
        <begin position="312"/>
        <end position="336"/>
    </location>
</feature>